<dbReference type="AlphaFoldDB" id="A0A4Z2HYN7"/>
<organism evidence="1 2">
    <name type="scientific">Liparis tanakae</name>
    <name type="common">Tanaka's snailfish</name>
    <dbReference type="NCBI Taxonomy" id="230148"/>
    <lineage>
        <taxon>Eukaryota</taxon>
        <taxon>Metazoa</taxon>
        <taxon>Chordata</taxon>
        <taxon>Craniata</taxon>
        <taxon>Vertebrata</taxon>
        <taxon>Euteleostomi</taxon>
        <taxon>Actinopterygii</taxon>
        <taxon>Neopterygii</taxon>
        <taxon>Teleostei</taxon>
        <taxon>Neoteleostei</taxon>
        <taxon>Acanthomorphata</taxon>
        <taxon>Eupercaria</taxon>
        <taxon>Perciformes</taxon>
        <taxon>Cottioidei</taxon>
        <taxon>Cottales</taxon>
        <taxon>Liparidae</taxon>
        <taxon>Liparis</taxon>
    </lineage>
</organism>
<sequence>MIHDFDHLLDFSLTLNYKPRNWYGSAAGWVVPTLYFLQRAISRQNQHTMLNSNGTRQQVYSGAGCGGPGDSFPLLHER</sequence>
<protein>
    <submittedName>
        <fullName evidence="1">Uncharacterized protein</fullName>
    </submittedName>
</protein>
<gene>
    <name evidence="1" type="ORF">EYF80_019312</name>
</gene>
<reference evidence="1 2" key="1">
    <citation type="submission" date="2019-03" db="EMBL/GenBank/DDBJ databases">
        <title>First draft genome of Liparis tanakae, snailfish: a comprehensive survey of snailfish specific genes.</title>
        <authorList>
            <person name="Kim W."/>
            <person name="Song I."/>
            <person name="Jeong J.-H."/>
            <person name="Kim D."/>
            <person name="Kim S."/>
            <person name="Ryu S."/>
            <person name="Song J.Y."/>
            <person name="Lee S.K."/>
        </authorList>
    </citation>
    <scope>NUCLEOTIDE SEQUENCE [LARGE SCALE GENOMIC DNA]</scope>
    <source>
        <tissue evidence="1">Muscle</tissue>
    </source>
</reference>
<proteinExistence type="predicted"/>
<dbReference type="EMBL" id="SRLO01000163">
    <property type="protein sequence ID" value="TNN70435.1"/>
    <property type="molecule type" value="Genomic_DNA"/>
</dbReference>
<evidence type="ECO:0000313" key="1">
    <source>
        <dbReference type="EMBL" id="TNN70435.1"/>
    </source>
</evidence>
<comment type="caution">
    <text evidence="1">The sequence shown here is derived from an EMBL/GenBank/DDBJ whole genome shotgun (WGS) entry which is preliminary data.</text>
</comment>
<keyword evidence="2" id="KW-1185">Reference proteome</keyword>
<accession>A0A4Z2HYN7</accession>
<name>A0A4Z2HYN7_9TELE</name>
<dbReference type="Proteomes" id="UP000314294">
    <property type="component" value="Unassembled WGS sequence"/>
</dbReference>
<evidence type="ECO:0000313" key="2">
    <source>
        <dbReference type="Proteomes" id="UP000314294"/>
    </source>
</evidence>